<dbReference type="RefSeq" id="WP_036536956.1">
    <property type="nucleotide sequence ID" value="NZ_JJML01000086.1"/>
</dbReference>
<proteinExistence type="predicted"/>
<evidence type="ECO:0000313" key="1">
    <source>
        <dbReference type="EMBL" id="KGF71389.1"/>
    </source>
</evidence>
<dbReference type="AlphaFoldDB" id="A0A098TH23"/>
<dbReference type="Pfam" id="PF05258">
    <property type="entry name" value="DciA"/>
    <property type="match status" value="1"/>
</dbReference>
<dbReference type="InterPro" id="IPR007922">
    <property type="entry name" value="DciA-like"/>
</dbReference>
<sequence>MTFQSLDQLLGQWQSQQPRQQQFQHLVKVWPGVVGAVVAAQTRPISIYQGTLRVATASAAWAQNLTFERRRILIKLNTLLTIPVEDIRFTPGQWQQSPKLRTATQPSINPWADHPSQIPVVPPRLPTPSVAPQTAFQHWATVMRARSQSLPLCPHCHAPCPPGELERWGRCSLCAAKQW</sequence>
<protein>
    <recommendedName>
        <fullName evidence="3">RNA-binding protein containing Zn ribbon</fullName>
    </recommendedName>
</protein>
<dbReference type="PANTHER" id="PTHR36456">
    <property type="entry name" value="UPF0232 PROTEIN SCO3875"/>
    <property type="match status" value="1"/>
</dbReference>
<keyword evidence="2" id="KW-1185">Reference proteome</keyword>
<accession>A0A098TH23</accession>
<dbReference type="Proteomes" id="UP000030170">
    <property type="component" value="Unassembled WGS sequence"/>
</dbReference>
<evidence type="ECO:0008006" key="3">
    <source>
        <dbReference type="Google" id="ProtNLM"/>
    </source>
</evidence>
<comment type="caution">
    <text evidence="1">The sequence shown here is derived from an EMBL/GenBank/DDBJ whole genome shotgun (WGS) entry which is preliminary data.</text>
</comment>
<dbReference type="EMBL" id="JJML01000086">
    <property type="protein sequence ID" value="KGF71389.1"/>
    <property type="molecule type" value="Genomic_DNA"/>
</dbReference>
<organism evidence="1 2">
    <name type="scientific">Neosynechococcus sphagnicola sy1</name>
    <dbReference type="NCBI Taxonomy" id="1497020"/>
    <lineage>
        <taxon>Bacteria</taxon>
        <taxon>Bacillati</taxon>
        <taxon>Cyanobacteriota</taxon>
        <taxon>Cyanophyceae</taxon>
        <taxon>Neosynechococcales</taxon>
        <taxon>Neosynechococcaceae</taxon>
        <taxon>Neosynechococcus</taxon>
    </lineage>
</organism>
<dbReference type="PANTHER" id="PTHR36456:SF1">
    <property type="entry name" value="UPF0232 PROTEIN SCO3875"/>
    <property type="match status" value="1"/>
</dbReference>
<reference evidence="1 2" key="1">
    <citation type="journal article" date="2014" name="Mol. Ecol.">
        <title>Evolution of Synechococcus.</title>
        <authorList>
            <person name="Dvorak P."/>
            <person name="Casamatta D."/>
            <person name="Hasler P."/>
            <person name="Poulickova A."/>
            <person name="Ondrej V."/>
            <person name="Sanges R."/>
        </authorList>
    </citation>
    <scope>NUCLEOTIDE SEQUENCE [LARGE SCALE GENOMIC DNA]</scope>
    <source>
        <strain evidence="1 2">CAUP A 1101</strain>
    </source>
</reference>
<evidence type="ECO:0000313" key="2">
    <source>
        <dbReference type="Proteomes" id="UP000030170"/>
    </source>
</evidence>
<dbReference type="OrthoDB" id="511752at2"/>
<name>A0A098TH23_9CYAN</name>
<gene>
    <name evidence="1" type="ORF">DO97_21460</name>
</gene>
<dbReference type="STRING" id="1497020.DO97_21460"/>